<reference evidence="6 7" key="1">
    <citation type="submission" date="2014-01" db="EMBL/GenBank/DDBJ databases">
        <title>Actinotalea ferrariae CF5-4.</title>
        <authorList>
            <person name="Chen F."/>
            <person name="Li Y."/>
            <person name="Wang G."/>
        </authorList>
    </citation>
    <scope>NUCLEOTIDE SEQUENCE [LARGE SCALE GENOMIC DNA]</scope>
    <source>
        <strain evidence="6 7">CF5-4</strain>
    </source>
</reference>
<dbReference type="FunFam" id="3.30.1180.20:FF:000001">
    <property type="entry name" value="Dihydroxyacetone kinase 1"/>
    <property type="match status" value="1"/>
</dbReference>
<evidence type="ECO:0000256" key="1">
    <source>
        <dbReference type="ARBA" id="ARBA00022679"/>
    </source>
</evidence>
<keyword evidence="4" id="KW-0067">ATP-binding</keyword>
<evidence type="ECO:0000256" key="3">
    <source>
        <dbReference type="ARBA" id="ARBA00022777"/>
    </source>
</evidence>
<protein>
    <submittedName>
        <fullName evidence="6">Dihydroxyacetone kinase</fullName>
    </submittedName>
</protein>
<evidence type="ECO:0000259" key="5">
    <source>
        <dbReference type="PROSITE" id="PS51481"/>
    </source>
</evidence>
<keyword evidence="2" id="KW-0547">Nucleotide-binding</keyword>
<dbReference type="OrthoDB" id="9806345at2"/>
<name>A0A021VPC4_9CELL</name>
<dbReference type="PANTHER" id="PTHR28629:SF4">
    <property type="entry name" value="TRIOKINASE_FMN CYCLASE"/>
    <property type="match status" value="1"/>
</dbReference>
<feature type="domain" description="DhaK" evidence="5">
    <location>
        <begin position="7"/>
        <end position="330"/>
    </location>
</feature>
<dbReference type="Pfam" id="PF02733">
    <property type="entry name" value="Dak1"/>
    <property type="match status" value="1"/>
</dbReference>
<dbReference type="FunFam" id="3.40.50.10440:FF:000001">
    <property type="entry name" value="Dihydroxyacetone kinase, DhaK subunit"/>
    <property type="match status" value="1"/>
</dbReference>
<keyword evidence="3 6" id="KW-0418">Kinase</keyword>
<dbReference type="InterPro" id="IPR004006">
    <property type="entry name" value="DhaK_dom"/>
</dbReference>
<dbReference type="InterPro" id="IPR050861">
    <property type="entry name" value="Dihydroxyacetone_Kinase"/>
</dbReference>
<dbReference type="GO" id="GO:0005524">
    <property type="term" value="F:ATP binding"/>
    <property type="evidence" value="ECO:0007669"/>
    <property type="project" value="UniProtKB-KW"/>
</dbReference>
<dbReference type="PROSITE" id="PS51481">
    <property type="entry name" value="DHAK"/>
    <property type="match status" value="1"/>
</dbReference>
<organism evidence="6 7">
    <name type="scientific">Actinotalea ferrariae CF5-4</name>
    <dbReference type="NCBI Taxonomy" id="948458"/>
    <lineage>
        <taxon>Bacteria</taxon>
        <taxon>Bacillati</taxon>
        <taxon>Actinomycetota</taxon>
        <taxon>Actinomycetes</taxon>
        <taxon>Micrococcales</taxon>
        <taxon>Cellulomonadaceae</taxon>
        <taxon>Actinotalea</taxon>
    </lineage>
</organism>
<accession>A0A021VPC4</accession>
<dbReference type="Proteomes" id="UP000019753">
    <property type="component" value="Unassembled WGS sequence"/>
</dbReference>
<dbReference type="GO" id="GO:0019563">
    <property type="term" value="P:glycerol catabolic process"/>
    <property type="evidence" value="ECO:0007669"/>
    <property type="project" value="TreeGrafter"/>
</dbReference>
<keyword evidence="1" id="KW-0808">Transferase</keyword>
<evidence type="ECO:0000313" key="6">
    <source>
        <dbReference type="EMBL" id="EYR62968.1"/>
    </source>
</evidence>
<dbReference type="InterPro" id="IPR012736">
    <property type="entry name" value="DhaK_1"/>
</dbReference>
<dbReference type="PANTHER" id="PTHR28629">
    <property type="entry name" value="TRIOKINASE/FMN CYCLASE"/>
    <property type="match status" value="1"/>
</dbReference>
<dbReference type="Gene3D" id="3.40.50.10440">
    <property type="entry name" value="Dihydroxyacetone kinase, domain 1"/>
    <property type="match status" value="1"/>
</dbReference>
<gene>
    <name evidence="6" type="ORF">N866_03955</name>
</gene>
<proteinExistence type="predicted"/>
<dbReference type="NCBIfam" id="TIGR02363">
    <property type="entry name" value="dhaK1"/>
    <property type="match status" value="1"/>
</dbReference>
<keyword evidence="7" id="KW-1185">Reference proteome</keyword>
<dbReference type="GO" id="GO:0005829">
    <property type="term" value="C:cytosol"/>
    <property type="evidence" value="ECO:0007669"/>
    <property type="project" value="TreeGrafter"/>
</dbReference>
<evidence type="ECO:0000313" key="7">
    <source>
        <dbReference type="Proteomes" id="UP000019753"/>
    </source>
</evidence>
<evidence type="ECO:0000256" key="4">
    <source>
        <dbReference type="ARBA" id="ARBA00022840"/>
    </source>
</evidence>
<dbReference type="SUPFAM" id="SSF82549">
    <property type="entry name" value="DAK1/DegV-like"/>
    <property type="match status" value="1"/>
</dbReference>
<sequence>MKKFVNDPKQFVPEMLRGIALANPDTLTYVPEYNLIMRSDAPREDKVSIVQGSGSGHEPAHVMIVGKGMLDAACPGDVFAAPPMDYVYETAKRLASPKGVLLLVNNYTGDRMAFDMGKEMAEAEGIDVRILMIDDDVAVKDSTYTIGRRGVAGNFFVIKAVGAASEQGADMDELVRIGEKVNSVTRTMGVALTACTPPAKGSPLFELGEDEMELGVGIHGEPGRERRKLVSADEIVDELLEAVVTDLPFSSGDRVALMINGLGGTPISELYILFGRAHDQLAEKGITVARSYVNEYCTSLDMAGASVTLVKLDDEIEGLLAAPAEAAIRVF</sequence>
<evidence type="ECO:0000256" key="2">
    <source>
        <dbReference type="ARBA" id="ARBA00022741"/>
    </source>
</evidence>
<dbReference type="Gene3D" id="3.30.1180.20">
    <property type="entry name" value="Dihydroxyacetone kinase, domain 2"/>
    <property type="match status" value="1"/>
</dbReference>
<dbReference type="GO" id="GO:0004371">
    <property type="term" value="F:glycerone kinase activity"/>
    <property type="evidence" value="ECO:0007669"/>
    <property type="project" value="InterPro"/>
</dbReference>
<dbReference type="AlphaFoldDB" id="A0A021VPC4"/>
<comment type="caution">
    <text evidence="6">The sequence shown here is derived from an EMBL/GenBank/DDBJ whole genome shotgun (WGS) entry which is preliminary data.</text>
</comment>
<dbReference type="RefSeq" id="WP_034226796.1">
    <property type="nucleotide sequence ID" value="NZ_AXCW01000142.1"/>
</dbReference>
<dbReference type="EMBL" id="AXCW01000142">
    <property type="protein sequence ID" value="EYR62968.1"/>
    <property type="molecule type" value="Genomic_DNA"/>
</dbReference>